<name>M7VYC0_ENTHI</name>
<dbReference type="AlphaFoldDB" id="M7VYC0"/>
<sequence length="25" mass="3057">MEKNEIINQNIIMVMNNKRNPQKKK</sequence>
<dbReference type="VEuPathDB" id="AmoebaDB:KM1_196140"/>
<organism evidence="1 2">
    <name type="scientific">Entamoeba histolytica HM-3:IMSS</name>
    <dbReference type="NCBI Taxonomy" id="885315"/>
    <lineage>
        <taxon>Eukaryota</taxon>
        <taxon>Amoebozoa</taxon>
        <taxon>Evosea</taxon>
        <taxon>Archamoebae</taxon>
        <taxon>Mastigamoebida</taxon>
        <taxon>Entamoebidae</taxon>
        <taxon>Entamoeba</taxon>
    </lineage>
</organism>
<evidence type="ECO:0000313" key="1">
    <source>
        <dbReference type="EMBL" id="EMS12992.1"/>
    </source>
</evidence>
<proteinExistence type="predicted"/>
<accession>M7VYC0</accession>
<dbReference type="Proteomes" id="UP000030780">
    <property type="component" value="Unassembled WGS sequence"/>
</dbReference>
<gene>
    <name evidence="1" type="ORF">KM1_196140</name>
</gene>
<reference evidence="1 2" key="1">
    <citation type="submission" date="2013-01" db="EMBL/GenBank/DDBJ databases">
        <authorList>
            <person name="Inman J."/>
            <person name="Zafar N."/>
            <person name="Lorenzi H."/>
            <person name="Caler E."/>
        </authorList>
    </citation>
    <scope>NUCLEOTIDE SEQUENCE [LARGE SCALE GENOMIC DNA]</scope>
    <source>
        <strain evidence="1 2">HM-3:IMSS</strain>
    </source>
</reference>
<dbReference type="EMBL" id="KB638324">
    <property type="protein sequence ID" value="EMS12992.1"/>
    <property type="molecule type" value="Genomic_DNA"/>
</dbReference>
<evidence type="ECO:0000313" key="2">
    <source>
        <dbReference type="Proteomes" id="UP000030780"/>
    </source>
</evidence>
<protein>
    <submittedName>
        <fullName evidence="1">Uncharacterized protein</fullName>
    </submittedName>
</protein>